<keyword evidence="3" id="KW-1185">Reference proteome</keyword>
<evidence type="ECO:0000313" key="2">
    <source>
        <dbReference type="EMBL" id="KAH7032658.1"/>
    </source>
</evidence>
<keyword evidence="1" id="KW-0812">Transmembrane</keyword>
<keyword evidence="1" id="KW-0472">Membrane</keyword>
<comment type="caution">
    <text evidence="2">The sequence shown here is derived from an EMBL/GenBank/DDBJ whole genome shotgun (WGS) entry which is preliminary data.</text>
</comment>
<dbReference type="GeneID" id="70186162"/>
<proteinExistence type="predicted"/>
<organism evidence="2 3">
    <name type="scientific">Microdochium trichocladiopsis</name>
    <dbReference type="NCBI Taxonomy" id="1682393"/>
    <lineage>
        <taxon>Eukaryota</taxon>
        <taxon>Fungi</taxon>
        <taxon>Dikarya</taxon>
        <taxon>Ascomycota</taxon>
        <taxon>Pezizomycotina</taxon>
        <taxon>Sordariomycetes</taxon>
        <taxon>Xylariomycetidae</taxon>
        <taxon>Xylariales</taxon>
        <taxon>Microdochiaceae</taxon>
        <taxon>Microdochium</taxon>
    </lineage>
</organism>
<evidence type="ECO:0000313" key="3">
    <source>
        <dbReference type="Proteomes" id="UP000756346"/>
    </source>
</evidence>
<gene>
    <name evidence="2" type="ORF">B0I36DRAFT_347842</name>
</gene>
<feature type="transmembrane region" description="Helical" evidence="1">
    <location>
        <begin position="26"/>
        <end position="46"/>
    </location>
</feature>
<dbReference type="RefSeq" id="XP_046013490.1">
    <property type="nucleotide sequence ID" value="XM_046156616.1"/>
</dbReference>
<accession>A0A9P8Y7Z4</accession>
<evidence type="ECO:0000256" key="1">
    <source>
        <dbReference type="SAM" id="Phobius"/>
    </source>
</evidence>
<dbReference type="Proteomes" id="UP000756346">
    <property type="component" value="Unassembled WGS sequence"/>
</dbReference>
<name>A0A9P8Y7Z4_9PEZI</name>
<keyword evidence="1" id="KW-1133">Transmembrane helix</keyword>
<dbReference type="EMBL" id="JAGTJQ010000004">
    <property type="protein sequence ID" value="KAH7032658.1"/>
    <property type="molecule type" value="Genomic_DNA"/>
</dbReference>
<protein>
    <submittedName>
        <fullName evidence="2">Uncharacterized protein</fullName>
    </submittedName>
</protein>
<dbReference type="AlphaFoldDB" id="A0A9P8Y7Z4"/>
<reference evidence="2" key="1">
    <citation type="journal article" date="2021" name="Nat. Commun.">
        <title>Genetic determinants of endophytism in the Arabidopsis root mycobiome.</title>
        <authorList>
            <person name="Mesny F."/>
            <person name="Miyauchi S."/>
            <person name="Thiergart T."/>
            <person name="Pickel B."/>
            <person name="Atanasova L."/>
            <person name="Karlsson M."/>
            <person name="Huettel B."/>
            <person name="Barry K.W."/>
            <person name="Haridas S."/>
            <person name="Chen C."/>
            <person name="Bauer D."/>
            <person name="Andreopoulos W."/>
            <person name="Pangilinan J."/>
            <person name="LaButti K."/>
            <person name="Riley R."/>
            <person name="Lipzen A."/>
            <person name="Clum A."/>
            <person name="Drula E."/>
            <person name="Henrissat B."/>
            <person name="Kohler A."/>
            <person name="Grigoriev I.V."/>
            <person name="Martin F.M."/>
            <person name="Hacquard S."/>
        </authorList>
    </citation>
    <scope>NUCLEOTIDE SEQUENCE</scope>
    <source>
        <strain evidence="2">MPI-CAGE-CH-0230</strain>
    </source>
</reference>
<sequence>MALRAAASSSHLVELARKFPVLSSGIVVYLVGTHWVGAGVEALYVMPYARDRDSKQQKGKANNLCPMLDSSRQATHTFHYNWEHGYWHLIRAVPASALPPYPQQAYSGFDAAHRSSQAMPLRKADSNVDSAVFRWIKAAALAQSDRVPRKRG</sequence>